<proteinExistence type="predicted"/>
<dbReference type="GO" id="GO:0003676">
    <property type="term" value="F:nucleic acid binding"/>
    <property type="evidence" value="ECO:0007669"/>
    <property type="project" value="InterPro"/>
</dbReference>
<dbReference type="InterPro" id="IPR009057">
    <property type="entry name" value="Homeodomain-like_sf"/>
</dbReference>
<dbReference type="Gene3D" id="1.10.10.10">
    <property type="entry name" value="Winged helix-like DNA-binding domain superfamily/Winged helix DNA-binding domain"/>
    <property type="match status" value="1"/>
</dbReference>
<dbReference type="SUPFAM" id="SSF46689">
    <property type="entry name" value="Homeodomain-like"/>
    <property type="match status" value="1"/>
</dbReference>
<feature type="domain" description="Winged helix-turn helix" evidence="2">
    <location>
        <begin position="99"/>
        <end position="156"/>
    </location>
</feature>
<dbReference type="Proteomes" id="UP000019197">
    <property type="component" value="Unassembled WGS sequence"/>
</dbReference>
<dbReference type="RefSeq" id="WP_069202347.1">
    <property type="nucleotide sequence ID" value="NZ_CAWLVK010000247.1"/>
</dbReference>
<evidence type="ECO:0000313" key="4">
    <source>
        <dbReference type="Proteomes" id="UP000019197"/>
    </source>
</evidence>
<dbReference type="InterPro" id="IPR047655">
    <property type="entry name" value="Transpos_IS630-like"/>
</dbReference>
<organism evidence="3 4">
    <name type="scientific">Xenorhabdus cabanillasii JM26</name>
    <dbReference type="NCBI Taxonomy" id="1427517"/>
    <lineage>
        <taxon>Bacteria</taxon>
        <taxon>Pseudomonadati</taxon>
        <taxon>Pseudomonadota</taxon>
        <taxon>Gammaproteobacteria</taxon>
        <taxon>Enterobacterales</taxon>
        <taxon>Morganellaceae</taxon>
        <taxon>Xenorhabdus</taxon>
    </lineage>
</organism>
<dbReference type="InterPro" id="IPR036397">
    <property type="entry name" value="RNaseH_sf"/>
</dbReference>
<protein>
    <submittedName>
        <fullName evidence="3">Transposase</fullName>
    </submittedName>
</protein>
<dbReference type="AlphaFoldDB" id="W1J8T4"/>
<feature type="domain" description="Tc1-like transposase DDE" evidence="1">
    <location>
        <begin position="170"/>
        <end position="280"/>
    </location>
</feature>
<name>W1J8T4_9GAMM</name>
<comment type="caution">
    <text evidence="3">The sequence shown here is derived from an EMBL/GenBank/DDBJ whole genome shotgun (WGS) entry which is preliminary data.</text>
</comment>
<gene>
    <name evidence="3" type="ORF">XCR1_3200001</name>
</gene>
<dbReference type="EMBL" id="CBXE010000247">
    <property type="protein sequence ID" value="CDL86403.1"/>
    <property type="molecule type" value="Genomic_DNA"/>
</dbReference>
<sequence length="310" mass="36783">MKKDTRQLSPEIQQYNRHLVIKMYQEGISRKIISTTLGISYNTICIWIRTWQKGGDGALTQGKRGRREREARLLTPPQEAKLQQILLEKWPSQMGLPYALWSRNAIQALIWQMWRIKIAKRTLTDYLKRWGFTPQKPLKRAYEQNPQAVEKWHKETYPAIKKKAAEEGAVWWGDETGIKNTCQHSRGFAPRGKTPVVDICATRFSINIISAINNRGSVRFMLYHDTMTARRLLHFFQRLIKEADRKVYVILDNLRVHHARLVKKWLEKHKNRIEVFYLPAAYYHPSRSPNNYLISFMVIRSKRLQWQERL</sequence>
<dbReference type="Pfam" id="PF13592">
    <property type="entry name" value="HTH_33"/>
    <property type="match status" value="1"/>
</dbReference>
<dbReference type="InterPro" id="IPR036388">
    <property type="entry name" value="WH-like_DNA-bd_sf"/>
</dbReference>
<evidence type="ECO:0000259" key="2">
    <source>
        <dbReference type="Pfam" id="PF13592"/>
    </source>
</evidence>
<dbReference type="InterPro" id="IPR038717">
    <property type="entry name" value="Tc1-like_DDE_dom"/>
</dbReference>
<accession>W1J8T4</accession>
<dbReference type="Pfam" id="PF13358">
    <property type="entry name" value="DDE_3"/>
    <property type="match status" value="1"/>
</dbReference>
<dbReference type="Pfam" id="PF13384">
    <property type="entry name" value="HTH_23"/>
    <property type="match status" value="1"/>
</dbReference>
<evidence type="ECO:0000259" key="1">
    <source>
        <dbReference type="Pfam" id="PF13358"/>
    </source>
</evidence>
<dbReference type="NCBIfam" id="NF033545">
    <property type="entry name" value="transpos_IS630"/>
    <property type="match status" value="1"/>
</dbReference>
<reference evidence="3 4" key="1">
    <citation type="submission" date="2013-11" db="EMBL/GenBank/DDBJ databases">
        <title>Draft genome sequence and annotation of the entomopathogenic bacterium, Xenorhabdus cabanillasi strain JM26.</title>
        <authorList>
            <person name="Gualtieri M."/>
            <person name="Ogier J.C."/>
            <person name="Pages S."/>
            <person name="Givaudan A."/>
            <person name="Gaudriault S."/>
        </authorList>
    </citation>
    <scope>NUCLEOTIDE SEQUENCE [LARGE SCALE GENOMIC DNA]</scope>
    <source>
        <strain evidence="3 4">JM26</strain>
    </source>
</reference>
<dbReference type="Gene3D" id="3.30.420.10">
    <property type="entry name" value="Ribonuclease H-like superfamily/Ribonuclease H"/>
    <property type="match status" value="1"/>
</dbReference>
<dbReference type="InterPro" id="IPR025959">
    <property type="entry name" value="Winged_HTH_dom"/>
</dbReference>
<evidence type="ECO:0000313" key="3">
    <source>
        <dbReference type="EMBL" id="CDL86403.1"/>
    </source>
</evidence>